<comment type="caution">
    <text evidence="2">The sequence shown here is derived from an EMBL/GenBank/DDBJ whole genome shotgun (WGS) entry which is preliminary data.</text>
</comment>
<evidence type="ECO:0008006" key="4">
    <source>
        <dbReference type="Google" id="ProtNLM"/>
    </source>
</evidence>
<proteinExistence type="predicted"/>
<sequence length="222" mass="25982">MAFGGIMVQILALLVAMFIWLMMILWIKASLDFRYSRIEENDDLEIHLSALGGFWKFRLSIPTIKLEWEEGPKIAAEQEAQAPTGETRKAVQQLKMRYFKKSFFYELFPNIPSLLIAFTRLKKKFYRGIHCTEYDWKIEYGHENPAVTALVSGSFWAMLGYSMGRMYNQVTMDVQEPRIMVVPQFKKPGFRCDIQSSFNLRIGHILLVGAELARLIWRRIRK</sequence>
<keyword evidence="1" id="KW-0472">Membrane</keyword>
<evidence type="ECO:0000313" key="2">
    <source>
        <dbReference type="EMBL" id="KTE89883.1"/>
    </source>
</evidence>
<feature type="transmembrane region" description="Helical" evidence="1">
    <location>
        <begin position="103"/>
        <end position="121"/>
    </location>
</feature>
<name>A0A0W1JEA7_DESHA</name>
<organism evidence="2 3">
    <name type="scientific">Desulfitobacterium hafniense</name>
    <name type="common">Desulfitobacterium frappieri</name>
    <dbReference type="NCBI Taxonomy" id="49338"/>
    <lineage>
        <taxon>Bacteria</taxon>
        <taxon>Bacillati</taxon>
        <taxon>Bacillota</taxon>
        <taxon>Clostridia</taxon>
        <taxon>Eubacteriales</taxon>
        <taxon>Desulfitobacteriaceae</taxon>
        <taxon>Desulfitobacterium</taxon>
    </lineage>
</organism>
<accession>A0A0W1JEA7</accession>
<dbReference type="OrthoDB" id="1953500at2"/>
<evidence type="ECO:0000256" key="1">
    <source>
        <dbReference type="SAM" id="Phobius"/>
    </source>
</evidence>
<dbReference type="RefSeq" id="WP_005811069.1">
    <property type="nucleotide sequence ID" value="NZ_CABKQQ010000029.1"/>
</dbReference>
<gene>
    <name evidence="2" type="ORF">AT727_11085</name>
</gene>
<evidence type="ECO:0000313" key="3">
    <source>
        <dbReference type="Proteomes" id="UP000054623"/>
    </source>
</evidence>
<protein>
    <recommendedName>
        <fullName evidence="4">DUF2953 domain-containing protein</fullName>
    </recommendedName>
</protein>
<dbReference type="Pfam" id="PF11167">
    <property type="entry name" value="DUF2953"/>
    <property type="match status" value="1"/>
</dbReference>
<reference evidence="2 3" key="1">
    <citation type="submission" date="2015-12" db="EMBL/GenBank/DDBJ databases">
        <title>Draft Genome Sequence of Desulfitobacterium hafniense Strain DH, a Sulfate-reducing Bacterium Isolated from Paddy Soils.</title>
        <authorList>
            <person name="Bao P."/>
            <person name="Zhang X."/>
            <person name="Li G."/>
        </authorList>
    </citation>
    <scope>NUCLEOTIDE SEQUENCE [LARGE SCALE GENOMIC DNA]</scope>
    <source>
        <strain evidence="2 3">DH</strain>
    </source>
</reference>
<dbReference type="InterPro" id="IPR021338">
    <property type="entry name" value="DUF2953"/>
</dbReference>
<dbReference type="Proteomes" id="UP000054623">
    <property type="component" value="Unassembled WGS sequence"/>
</dbReference>
<dbReference type="EMBL" id="LOCK01000061">
    <property type="protein sequence ID" value="KTE89883.1"/>
    <property type="molecule type" value="Genomic_DNA"/>
</dbReference>
<feature type="transmembrane region" description="Helical" evidence="1">
    <location>
        <begin position="6"/>
        <end position="27"/>
    </location>
</feature>
<keyword evidence="1" id="KW-1133">Transmembrane helix</keyword>
<dbReference type="AlphaFoldDB" id="A0A0W1JEA7"/>
<keyword evidence="1" id="KW-0812">Transmembrane</keyword>